<reference evidence="1 2" key="1">
    <citation type="journal article" date="2020" name="IScience">
        <title>Genome Sequencing of the Endangered Kingdonia uniflora (Circaeasteraceae, Ranunculales) Reveals Potential Mechanisms of Evolutionary Specialization.</title>
        <authorList>
            <person name="Sun Y."/>
            <person name="Deng T."/>
            <person name="Zhang A."/>
            <person name="Moore M.J."/>
            <person name="Landis J.B."/>
            <person name="Lin N."/>
            <person name="Zhang H."/>
            <person name="Zhang X."/>
            <person name="Huang J."/>
            <person name="Zhang X."/>
            <person name="Sun H."/>
            <person name="Wang H."/>
        </authorList>
    </citation>
    <scope>NUCLEOTIDE SEQUENCE [LARGE SCALE GENOMIC DNA]</scope>
    <source>
        <strain evidence="1">TB1705</strain>
        <tissue evidence="1">Leaf</tissue>
    </source>
</reference>
<comment type="caution">
    <text evidence="1">The sequence shown here is derived from an EMBL/GenBank/DDBJ whole genome shotgun (WGS) entry which is preliminary data.</text>
</comment>
<evidence type="ECO:0000313" key="2">
    <source>
        <dbReference type="Proteomes" id="UP000541444"/>
    </source>
</evidence>
<dbReference type="AlphaFoldDB" id="A0A7J7NNZ4"/>
<dbReference type="OrthoDB" id="1211981at2759"/>
<gene>
    <name evidence="1" type="ORF">GIB67_020306</name>
</gene>
<name>A0A7J7NNZ4_9MAGN</name>
<evidence type="ECO:0000313" key="1">
    <source>
        <dbReference type="EMBL" id="KAF6168672.1"/>
    </source>
</evidence>
<keyword evidence="2" id="KW-1185">Reference proteome</keyword>
<accession>A0A7J7NNZ4</accession>
<sequence length="489" mass="54971">MVLPDLNLPPIEEGTILDFNFHAIGGDNILDLNLLTIIEDFVDENLNKVALEVDINMDVPVITSPHEQVALEGDVNMKLPVTCNPHKQVVLNDQSFLIDFIFSNYVGPDVMLDTPRRPASQRIAENRPPYNLNDLGPGFLNLAQLENLYYYIVRKAHQSLVLKLRPLHNYLQGKLPKPESGLKEDFQQFISYFPLNLHEQTRDGEHRKIFKGMVFIDDPDTKYIKSDDIERFKILTSLDEIKINKDLALVYSHGYRTRVGNEEKPSNARRKRSRASIEVSPNEIALDFNSLNLKQGALAVKPLRMRPPADVVDPSELMENDARNEVNGQDQLVSPSGDPSILMLTSPPMVGSSSDTSVILTGAATEVRAGPPMGVVDIGASEKAYIFRVCCRESRRKRVSRQFSCVIEVDGKVHIRGESGMSEDIVIRQGQVFEMKSRNFCPPGPFEIKFNLPGPVDPRLFECEFHKDGIFEGMVMKFKKQPDNQAGAA</sequence>
<dbReference type="InterPro" id="IPR039321">
    <property type="entry name" value="IDM2/3-like"/>
</dbReference>
<dbReference type="PANTHER" id="PTHR34661:SF1">
    <property type="entry name" value="INCREASED DNA METHYLATION 3"/>
    <property type="match status" value="1"/>
</dbReference>
<dbReference type="GO" id="GO:0005634">
    <property type="term" value="C:nucleus"/>
    <property type="evidence" value="ECO:0007669"/>
    <property type="project" value="TreeGrafter"/>
</dbReference>
<dbReference type="EMBL" id="JACGCM010000687">
    <property type="protein sequence ID" value="KAF6168672.1"/>
    <property type="molecule type" value="Genomic_DNA"/>
</dbReference>
<dbReference type="Proteomes" id="UP000541444">
    <property type="component" value="Unassembled WGS sequence"/>
</dbReference>
<dbReference type="PANTHER" id="PTHR34661">
    <property type="entry name" value="INCREASED DNA METHYLATION 3"/>
    <property type="match status" value="1"/>
</dbReference>
<protein>
    <submittedName>
        <fullName evidence="1">Uncharacterized protein</fullName>
    </submittedName>
</protein>
<organism evidence="1 2">
    <name type="scientific">Kingdonia uniflora</name>
    <dbReference type="NCBI Taxonomy" id="39325"/>
    <lineage>
        <taxon>Eukaryota</taxon>
        <taxon>Viridiplantae</taxon>
        <taxon>Streptophyta</taxon>
        <taxon>Embryophyta</taxon>
        <taxon>Tracheophyta</taxon>
        <taxon>Spermatophyta</taxon>
        <taxon>Magnoliopsida</taxon>
        <taxon>Ranunculales</taxon>
        <taxon>Circaeasteraceae</taxon>
        <taxon>Kingdonia</taxon>
    </lineage>
</organism>
<proteinExistence type="predicted"/>